<reference evidence="2" key="2">
    <citation type="submission" date="2021-12" db="EMBL/GenBank/DDBJ databases">
        <title>Resequencing data analysis of finger millet.</title>
        <authorList>
            <person name="Hatakeyama M."/>
            <person name="Aluri S."/>
            <person name="Balachadran M.T."/>
            <person name="Sivarajan S.R."/>
            <person name="Poveda L."/>
            <person name="Shimizu-Inatsugi R."/>
            <person name="Schlapbach R."/>
            <person name="Sreeman S.M."/>
            <person name="Shimizu K.K."/>
        </authorList>
    </citation>
    <scope>NUCLEOTIDE SEQUENCE</scope>
</reference>
<keyword evidence="3" id="KW-1185">Reference proteome</keyword>
<comment type="caution">
    <text evidence="2">The sequence shown here is derived from an EMBL/GenBank/DDBJ whole genome shotgun (WGS) entry which is preliminary data.</text>
</comment>
<keyword evidence="1" id="KW-0472">Membrane</keyword>
<gene>
    <name evidence="2" type="primary">gb15323</name>
    <name evidence="2" type="ORF">PR202_gb15323</name>
</gene>
<dbReference type="AlphaFoldDB" id="A0AAV5EVB3"/>
<evidence type="ECO:0000313" key="3">
    <source>
        <dbReference type="Proteomes" id="UP001054889"/>
    </source>
</evidence>
<sequence length="120" mass="13512">MCMLSGKREHVGCFLLVVLVIALIIGVLFGLGVFRHGYEHRPPTIRFRRAWRNKAKEPATLADAMCKFSLKKQHVGGFLLVILVIALIIGVLFGLGIFKHGYERVRDMGRNHTCYDCNTA</sequence>
<evidence type="ECO:0000256" key="1">
    <source>
        <dbReference type="SAM" id="Phobius"/>
    </source>
</evidence>
<feature type="transmembrane region" description="Helical" evidence="1">
    <location>
        <begin position="77"/>
        <end position="98"/>
    </location>
</feature>
<protein>
    <submittedName>
        <fullName evidence="2">Uncharacterized protein</fullName>
    </submittedName>
</protein>
<keyword evidence="1" id="KW-0812">Transmembrane</keyword>
<name>A0AAV5EVB3_ELECO</name>
<dbReference type="EMBL" id="BQKI01000079">
    <property type="protein sequence ID" value="GJN27309.1"/>
    <property type="molecule type" value="Genomic_DNA"/>
</dbReference>
<accession>A0AAV5EVB3</accession>
<organism evidence="2 3">
    <name type="scientific">Eleusine coracana subsp. coracana</name>
    <dbReference type="NCBI Taxonomy" id="191504"/>
    <lineage>
        <taxon>Eukaryota</taxon>
        <taxon>Viridiplantae</taxon>
        <taxon>Streptophyta</taxon>
        <taxon>Embryophyta</taxon>
        <taxon>Tracheophyta</taxon>
        <taxon>Spermatophyta</taxon>
        <taxon>Magnoliopsida</taxon>
        <taxon>Liliopsida</taxon>
        <taxon>Poales</taxon>
        <taxon>Poaceae</taxon>
        <taxon>PACMAD clade</taxon>
        <taxon>Chloridoideae</taxon>
        <taxon>Cynodonteae</taxon>
        <taxon>Eleusininae</taxon>
        <taxon>Eleusine</taxon>
    </lineage>
</organism>
<feature type="transmembrane region" description="Helical" evidence="1">
    <location>
        <begin position="12"/>
        <end position="34"/>
    </location>
</feature>
<dbReference type="Proteomes" id="UP001054889">
    <property type="component" value="Unassembled WGS sequence"/>
</dbReference>
<proteinExistence type="predicted"/>
<reference evidence="2" key="1">
    <citation type="journal article" date="2018" name="DNA Res.">
        <title>Multiple hybrid de novo genome assembly of finger millet, an orphan allotetraploid crop.</title>
        <authorList>
            <person name="Hatakeyama M."/>
            <person name="Aluri S."/>
            <person name="Balachadran M.T."/>
            <person name="Sivarajan S.R."/>
            <person name="Patrignani A."/>
            <person name="Gruter S."/>
            <person name="Poveda L."/>
            <person name="Shimizu-Inatsugi R."/>
            <person name="Baeten J."/>
            <person name="Francoijs K.J."/>
            <person name="Nataraja K.N."/>
            <person name="Reddy Y.A.N."/>
            <person name="Phadnis S."/>
            <person name="Ravikumar R.L."/>
            <person name="Schlapbach R."/>
            <person name="Sreeman S.M."/>
            <person name="Shimizu K.K."/>
        </authorList>
    </citation>
    <scope>NUCLEOTIDE SEQUENCE</scope>
</reference>
<evidence type="ECO:0000313" key="2">
    <source>
        <dbReference type="EMBL" id="GJN27309.1"/>
    </source>
</evidence>
<keyword evidence="1" id="KW-1133">Transmembrane helix</keyword>